<dbReference type="OrthoDB" id="4378831at2"/>
<proteinExistence type="predicted"/>
<dbReference type="RefSeq" id="WP_091448701.1">
    <property type="nucleotide sequence ID" value="NZ_FOIE01000014.1"/>
</dbReference>
<dbReference type="SUPFAM" id="SSF53474">
    <property type="entry name" value="alpha/beta-Hydrolases"/>
    <property type="match status" value="1"/>
</dbReference>
<keyword evidence="2" id="KW-0378">Hydrolase</keyword>
<dbReference type="EMBL" id="FOIE01000014">
    <property type="protein sequence ID" value="SET99264.1"/>
    <property type="molecule type" value="Genomic_DNA"/>
</dbReference>
<dbReference type="Proteomes" id="UP000198507">
    <property type="component" value="Unassembled WGS sequence"/>
</dbReference>
<reference evidence="3" key="1">
    <citation type="submission" date="2016-10" db="EMBL/GenBank/DDBJ databases">
        <authorList>
            <person name="Varghese N."/>
            <person name="Submissions S."/>
        </authorList>
    </citation>
    <scope>NUCLEOTIDE SEQUENCE [LARGE SCALE GENOMIC DNA]</scope>
    <source>
        <strain evidence="3">DSM 44209</strain>
    </source>
</reference>
<dbReference type="Gene3D" id="2.60.120.430">
    <property type="entry name" value="Galactose-binding lectin"/>
    <property type="match status" value="1"/>
</dbReference>
<evidence type="ECO:0000259" key="1">
    <source>
        <dbReference type="Pfam" id="PF09994"/>
    </source>
</evidence>
<gene>
    <name evidence="2" type="ORF">SAMN04488546_4584</name>
</gene>
<dbReference type="InterPro" id="IPR018712">
    <property type="entry name" value="Tle1-like_cat"/>
</dbReference>
<evidence type="ECO:0000313" key="3">
    <source>
        <dbReference type="Proteomes" id="UP000198507"/>
    </source>
</evidence>
<name>A0A1I0IQ91_9ACTN</name>
<accession>A0A1I0IQ91</accession>
<feature type="domain" description="T6SS Phospholipase effector Tle1-like catalytic" evidence="1">
    <location>
        <begin position="2"/>
        <end position="264"/>
    </location>
</feature>
<dbReference type="GO" id="GO:0016787">
    <property type="term" value="F:hydrolase activity"/>
    <property type="evidence" value="ECO:0007669"/>
    <property type="project" value="UniProtKB-KW"/>
</dbReference>
<sequence>MRQLVVCCDGTWQQPRNRTNVHRLAAALAPVDVNGHEQRCQYFPGVGANGSLVTRVTGGVAGEGLSEKVVEAYCWVATTFRDRDRISLFGFSRGAYTARSLAGMISACGLLDLSGLSGGAARGLVERVYEEKYRAGNAAQPSWRRGLRFAFDPEQKADVPVRFIGVWDTVGSLGVPDHLGLVNLADSPLRYQFHDVTLNPCIPHARHAVALDEFRGPFAPTLWSAPAAGQDVRQVWFPGDHSDVGGGHRETGLSDGALLWMMTEATEAVGLAFDQAAVRVVRADPADRIHGDVRSVSGPAGWVAEALFQPRPRAVPLLDPGGRDDPAVHASAYARQQEQGLLDGPYRPTRRLAPRESVTVEVRADDCWNETGLHLEAGLHRFTAEGSWCSSTFESGPAGGTGGRLLRPRAIGQLGGTLVGRAEEVYRRLTGNRAADFYGARREETLPWMSLVGVLANEVSNVPPQHARPHERIAIGAGVEHDVARPGYLYAFANDAWGFYGNNSGRVRLTVTRV</sequence>
<keyword evidence="3" id="KW-1185">Reference proteome</keyword>
<dbReference type="PANTHER" id="PTHR33840">
    <property type="match status" value="1"/>
</dbReference>
<evidence type="ECO:0000313" key="2">
    <source>
        <dbReference type="EMBL" id="SET99264.1"/>
    </source>
</evidence>
<organism evidence="2 3">
    <name type="scientific">Geodermatophilus poikilotrophus</name>
    <dbReference type="NCBI Taxonomy" id="1333667"/>
    <lineage>
        <taxon>Bacteria</taxon>
        <taxon>Bacillati</taxon>
        <taxon>Actinomycetota</taxon>
        <taxon>Actinomycetes</taxon>
        <taxon>Geodermatophilales</taxon>
        <taxon>Geodermatophilaceae</taxon>
        <taxon>Geodermatophilus</taxon>
    </lineage>
</organism>
<dbReference type="InterPro" id="IPR029058">
    <property type="entry name" value="AB_hydrolase_fold"/>
</dbReference>
<dbReference type="Pfam" id="PF09994">
    <property type="entry name" value="T6SS_Tle1-like_cat"/>
    <property type="match status" value="1"/>
</dbReference>
<dbReference type="PANTHER" id="PTHR33840:SF1">
    <property type="entry name" value="TLE1 PHOSPHOLIPASE DOMAIN-CONTAINING PROTEIN"/>
    <property type="match status" value="1"/>
</dbReference>
<dbReference type="AlphaFoldDB" id="A0A1I0IQ91"/>
<protein>
    <submittedName>
        <fullName evidence="2">Uncharacterized alpha/beta hydrolase domain</fullName>
    </submittedName>
</protein>